<gene>
    <name evidence="1" type="ORF">GT037_006413</name>
</gene>
<sequence length="259" mass="30153">MNVERCIELHNEIVQHGWIGSGRSPETLTSQSKSWFQLHGGKAEAARSDLSAELIQFLEQAQDPLSGPGYMFEFEDLLWPCDYEARTGEKQKDIRRRRLVLYQAGHFGTGHTCGLIYDQKTTLCILALTLYDMDGMDERRWYPLETVLSFWLSQIRQGSVQATPEKGGKLREEWSALGENRDPSNWVFVPYNEVMMKRNLEIWDKLVEAIESRVPMESITAQPIYGLLENNVRKTISLPQRFAYNFLFRARRPRFKKKK</sequence>
<proteinExistence type="predicted"/>
<organism evidence="1 2">
    <name type="scientific">Alternaria burnsii</name>
    <dbReference type="NCBI Taxonomy" id="1187904"/>
    <lineage>
        <taxon>Eukaryota</taxon>
        <taxon>Fungi</taxon>
        <taxon>Dikarya</taxon>
        <taxon>Ascomycota</taxon>
        <taxon>Pezizomycotina</taxon>
        <taxon>Dothideomycetes</taxon>
        <taxon>Pleosporomycetidae</taxon>
        <taxon>Pleosporales</taxon>
        <taxon>Pleosporineae</taxon>
        <taxon>Pleosporaceae</taxon>
        <taxon>Alternaria</taxon>
        <taxon>Alternaria sect. Alternaria</taxon>
    </lineage>
</organism>
<dbReference type="AlphaFoldDB" id="A0A8H7B625"/>
<accession>A0A8H7B625</accession>
<reference evidence="1" key="1">
    <citation type="submission" date="2020-01" db="EMBL/GenBank/DDBJ databases">
        <authorList>
            <person name="Feng Z.H.Z."/>
        </authorList>
    </citation>
    <scope>NUCLEOTIDE SEQUENCE</scope>
    <source>
        <strain evidence="1">CBS107.38</strain>
    </source>
</reference>
<dbReference type="EMBL" id="JAAABM010000008">
    <property type="protein sequence ID" value="KAF7675694.1"/>
    <property type="molecule type" value="Genomic_DNA"/>
</dbReference>
<comment type="caution">
    <text evidence="1">The sequence shown here is derived from an EMBL/GenBank/DDBJ whole genome shotgun (WGS) entry which is preliminary data.</text>
</comment>
<dbReference type="Proteomes" id="UP000596902">
    <property type="component" value="Unassembled WGS sequence"/>
</dbReference>
<dbReference type="GeneID" id="62204638"/>
<dbReference type="RefSeq" id="XP_038785957.1">
    <property type="nucleotide sequence ID" value="XM_038931460.1"/>
</dbReference>
<keyword evidence="2" id="KW-1185">Reference proteome</keyword>
<reference evidence="1" key="2">
    <citation type="submission" date="2020-08" db="EMBL/GenBank/DDBJ databases">
        <title>Draft Genome Sequence of Cumin Blight Pathogen Alternaria burnsii.</title>
        <authorList>
            <person name="Feng Z."/>
        </authorList>
    </citation>
    <scope>NUCLEOTIDE SEQUENCE</scope>
    <source>
        <strain evidence="1">CBS107.38</strain>
    </source>
</reference>
<evidence type="ECO:0000313" key="2">
    <source>
        <dbReference type="Proteomes" id="UP000596902"/>
    </source>
</evidence>
<protein>
    <submittedName>
        <fullName evidence="1">Uncharacterized protein</fullName>
    </submittedName>
</protein>
<evidence type="ECO:0000313" key="1">
    <source>
        <dbReference type="EMBL" id="KAF7675694.1"/>
    </source>
</evidence>
<name>A0A8H7B625_9PLEO</name>